<feature type="transmembrane region" description="Helical" evidence="1">
    <location>
        <begin position="211"/>
        <end position="232"/>
    </location>
</feature>
<sequence>MGSILEFFRRPLPKYLFPIVGLGFAYVIFVNSWVCDDAYITFRTVDNFLNGYGLRWNVQERVQGYTHPLWLFGVSFLSFFKIPVYYSSLILSWICVASLAILLMKRMREKVSSIYETYWILFLLLSSRCFIDYSSSGLENPLSFLLVLLMLQTGLNLQKDFRFRSFFLFSVLASFTYLNRQDAILFAVPFFGSFFFSKIKKPVAFVKTLGIATLGFLPAILWSLFSLLYYGYAFPNTAYAKLNTGISTDILWLYGISYLQNSFRWDLFSSLFILLAVAILPFLYWKKRTGHLCISLGILLYLLYVCSIGGDFMAGRFIALPFVISVFLISDLFSPFLPRLALVFFVAFSVLNQNSLLYVGKDYLRVRNDGEIQDEKGTYFRSTNILRSFSVPDFPAHGWASAGKEFKKKEVKKDVACATLNIGFYGYFAGPERRIVDVFALTDPLLSKLPTVSNWRIGHFARNIPEGYMQSVSNGENLLEDPYLKVYYAKLKLLTESADLFSKERLAEILRENLGENRSLLSHLKTRSDWKGIPEKFHCGLGPGY</sequence>
<dbReference type="Proteomes" id="UP000297946">
    <property type="component" value="Unassembled WGS sequence"/>
</dbReference>
<keyword evidence="1" id="KW-1133">Transmembrane helix</keyword>
<feature type="transmembrane region" description="Helical" evidence="1">
    <location>
        <begin position="292"/>
        <end position="310"/>
    </location>
</feature>
<evidence type="ECO:0000313" key="3">
    <source>
        <dbReference type="EMBL" id="TGL38783.1"/>
    </source>
</evidence>
<keyword evidence="4" id="KW-1185">Reference proteome</keyword>
<dbReference type="AlphaFoldDB" id="A0A5F1ZR90"/>
<dbReference type="EMBL" id="RQER01000001">
    <property type="protein sequence ID" value="TGK05652.1"/>
    <property type="molecule type" value="Genomic_DNA"/>
</dbReference>
<dbReference type="Proteomes" id="UP000297273">
    <property type="component" value="Unassembled WGS sequence"/>
</dbReference>
<organism evidence="2 5">
    <name type="scientific">Leptospira langatensis</name>
    <dbReference type="NCBI Taxonomy" id="2484983"/>
    <lineage>
        <taxon>Bacteria</taxon>
        <taxon>Pseudomonadati</taxon>
        <taxon>Spirochaetota</taxon>
        <taxon>Spirochaetia</taxon>
        <taxon>Leptospirales</taxon>
        <taxon>Leptospiraceae</taxon>
        <taxon>Leptospira</taxon>
    </lineage>
</organism>
<feature type="transmembrane region" description="Helical" evidence="1">
    <location>
        <begin position="267"/>
        <end position="285"/>
    </location>
</feature>
<evidence type="ECO:0000313" key="4">
    <source>
        <dbReference type="Proteomes" id="UP000297273"/>
    </source>
</evidence>
<accession>A0A5F1ZR90</accession>
<feature type="transmembrane region" description="Helical" evidence="1">
    <location>
        <begin position="12"/>
        <end position="34"/>
    </location>
</feature>
<feature type="transmembrane region" description="Helical" evidence="1">
    <location>
        <begin position="340"/>
        <end position="359"/>
    </location>
</feature>
<name>A0A5F1ZR90_9LEPT</name>
<proteinExistence type="predicted"/>
<protein>
    <recommendedName>
        <fullName evidence="6">Arabinofuranosyltransferase</fullName>
    </recommendedName>
</protein>
<evidence type="ECO:0000313" key="2">
    <source>
        <dbReference type="EMBL" id="TGK05652.1"/>
    </source>
</evidence>
<feature type="transmembrane region" description="Helical" evidence="1">
    <location>
        <begin position="84"/>
        <end position="103"/>
    </location>
</feature>
<keyword evidence="1" id="KW-0812">Transmembrane</keyword>
<gene>
    <name evidence="2" type="ORF">EHO57_02310</name>
    <name evidence="3" type="ORF">EHQ53_18070</name>
</gene>
<reference evidence="2 5" key="2">
    <citation type="journal article" date="2019" name="PLoS Negl. Trop. Dis.">
        <title>Revisiting the worldwide diversity of Leptospira species in the environment.</title>
        <authorList>
            <person name="Vincent A.T."/>
            <person name="Schiettekatte O."/>
            <person name="Bourhy P."/>
            <person name="Veyrier F.J."/>
            <person name="Picardeau M."/>
        </authorList>
    </citation>
    <scope>NUCLEOTIDE SEQUENCE [LARGE SCALE GENOMIC DNA]</scope>
    <source>
        <strain evidence="3">201702690</strain>
        <strain evidence="2 5">SSW18</strain>
    </source>
</reference>
<evidence type="ECO:0008006" key="6">
    <source>
        <dbReference type="Google" id="ProtNLM"/>
    </source>
</evidence>
<reference evidence="3" key="1">
    <citation type="submission" date="2018-10" db="EMBL/GenBank/DDBJ databases">
        <authorList>
            <person name="Vincent A.T."/>
            <person name="Schiettekatte O."/>
            <person name="Bourhy P."/>
            <person name="Veyrier F.J."/>
            <person name="Picardeau M."/>
        </authorList>
    </citation>
    <scope>NUCLEOTIDE SEQUENCE</scope>
    <source>
        <strain evidence="3">201702690</strain>
    </source>
</reference>
<evidence type="ECO:0000313" key="5">
    <source>
        <dbReference type="Proteomes" id="UP000297946"/>
    </source>
</evidence>
<dbReference type="OrthoDB" id="2020414at2"/>
<keyword evidence="1" id="KW-0472">Membrane</keyword>
<comment type="caution">
    <text evidence="2">The sequence shown here is derived from an EMBL/GenBank/DDBJ whole genome shotgun (WGS) entry which is preliminary data.</text>
</comment>
<evidence type="ECO:0000256" key="1">
    <source>
        <dbReference type="SAM" id="Phobius"/>
    </source>
</evidence>
<dbReference type="EMBL" id="RQGC01000013">
    <property type="protein sequence ID" value="TGL38783.1"/>
    <property type="molecule type" value="Genomic_DNA"/>
</dbReference>